<proteinExistence type="predicted"/>
<feature type="compositionally biased region" description="Basic and acidic residues" evidence="1">
    <location>
        <begin position="114"/>
        <end position="123"/>
    </location>
</feature>
<reference evidence="2" key="2">
    <citation type="submission" date="2015-06" db="UniProtKB">
        <authorList>
            <consortium name="EnsemblPlants"/>
        </authorList>
    </citation>
    <scope>IDENTIFICATION</scope>
    <source>
        <strain evidence="2">DM1-3 516 R44</strain>
    </source>
</reference>
<sequence length="199" mass="21456">MEGFTVRQFEDKSSEATRNCIKKGSWKGSRRKNANKPTPVTASQSEGHDDSEASGSEAEEGGSSSDNGENSGSQSDVATGSQSVDDLGGSVESENGSQDDTSTSPPVANTKAETGVREEVITREDEEEITDVDTMWNHGHLGAKRNKKVEKNKETEACASPSTLGDLPKGRTPPFVPVREALKEQDKKGDERRSRHFAE</sequence>
<dbReference type="InParanoid" id="M1DY70"/>
<feature type="compositionally biased region" description="Basic and acidic residues" evidence="1">
    <location>
        <begin position="180"/>
        <end position="199"/>
    </location>
</feature>
<feature type="compositionally biased region" description="Polar residues" evidence="1">
    <location>
        <begin position="92"/>
        <end position="107"/>
    </location>
</feature>
<dbReference type="AlphaFoldDB" id="M1DY70"/>
<feature type="compositionally biased region" description="Polar residues" evidence="1">
    <location>
        <begin position="74"/>
        <end position="84"/>
    </location>
</feature>
<name>M1DY70_SOLTU</name>
<keyword evidence="3" id="KW-1185">Reference proteome</keyword>
<organism evidence="2 3">
    <name type="scientific">Solanum tuberosum</name>
    <name type="common">Potato</name>
    <dbReference type="NCBI Taxonomy" id="4113"/>
    <lineage>
        <taxon>Eukaryota</taxon>
        <taxon>Viridiplantae</taxon>
        <taxon>Streptophyta</taxon>
        <taxon>Embryophyta</taxon>
        <taxon>Tracheophyta</taxon>
        <taxon>Spermatophyta</taxon>
        <taxon>Magnoliopsida</taxon>
        <taxon>eudicotyledons</taxon>
        <taxon>Gunneridae</taxon>
        <taxon>Pentapetalae</taxon>
        <taxon>asterids</taxon>
        <taxon>lamiids</taxon>
        <taxon>Solanales</taxon>
        <taxon>Solanaceae</taxon>
        <taxon>Solanoideae</taxon>
        <taxon>Solaneae</taxon>
        <taxon>Solanum</taxon>
    </lineage>
</organism>
<evidence type="ECO:0000313" key="3">
    <source>
        <dbReference type="Proteomes" id="UP000011115"/>
    </source>
</evidence>
<dbReference type="Gramene" id="PGSC0003DMT400096330">
    <property type="protein sequence ID" value="PGSC0003DMT400096330"/>
    <property type="gene ID" value="PGSC0003DMG400045901"/>
</dbReference>
<dbReference type="EnsemblPlants" id="PGSC0003DMT400096330">
    <property type="protein sequence ID" value="PGSC0003DMT400096330"/>
    <property type="gene ID" value="PGSC0003DMG400045901"/>
</dbReference>
<feature type="compositionally biased region" description="Polar residues" evidence="1">
    <location>
        <begin position="35"/>
        <end position="45"/>
    </location>
</feature>
<dbReference type="PaxDb" id="4113-PGSC0003DMT400096330"/>
<feature type="compositionally biased region" description="Low complexity" evidence="1">
    <location>
        <begin position="53"/>
        <end position="73"/>
    </location>
</feature>
<dbReference type="Proteomes" id="UP000011115">
    <property type="component" value="Unassembled WGS sequence"/>
</dbReference>
<reference evidence="3" key="1">
    <citation type="journal article" date="2011" name="Nature">
        <title>Genome sequence and analysis of the tuber crop potato.</title>
        <authorList>
            <consortium name="The Potato Genome Sequencing Consortium"/>
        </authorList>
    </citation>
    <scope>NUCLEOTIDE SEQUENCE [LARGE SCALE GENOMIC DNA]</scope>
    <source>
        <strain evidence="3">cv. DM1-3 516 R44</strain>
    </source>
</reference>
<protein>
    <submittedName>
        <fullName evidence="2">Uncharacterized protein</fullName>
    </submittedName>
</protein>
<feature type="compositionally biased region" description="Basic residues" evidence="1">
    <location>
        <begin position="20"/>
        <end position="34"/>
    </location>
</feature>
<evidence type="ECO:0000256" key="1">
    <source>
        <dbReference type="SAM" id="MobiDB-lite"/>
    </source>
</evidence>
<feature type="region of interest" description="Disordered" evidence="1">
    <location>
        <begin position="1"/>
        <end position="199"/>
    </location>
</feature>
<dbReference type="HOGENOM" id="CLU_1374336_0_0_1"/>
<evidence type="ECO:0000313" key="2">
    <source>
        <dbReference type="EnsemblPlants" id="PGSC0003DMT400096330"/>
    </source>
</evidence>
<accession>M1DY70</accession>